<dbReference type="Proteomes" id="UP000663879">
    <property type="component" value="Unassembled WGS sequence"/>
</dbReference>
<feature type="chain" id="PRO_5032275658" description="Apple domain-containing protein" evidence="1">
    <location>
        <begin position="19"/>
        <end position="257"/>
    </location>
</feature>
<dbReference type="AlphaFoldDB" id="A0A814MPS0"/>
<protein>
    <recommendedName>
        <fullName evidence="4">Apple domain-containing protein</fullName>
    </recommendedName>
</protein>
<organism evidence="2 3">
    <name type="scientific">Brachionus calyciflorus</name>
    <dbReference type="NCBI Taxonomy" id="104777"/>
    <lineage>
        <taxon>Eukaryota</taxon>
        <taxon>Metazoa</taxon>
        <taxon>Spiralia</taxon>
        <taxon>Gnathifera</taxon>
        <taxon>Rotifera</taxon>
        <taxon>Eurotatoria</taxon>
        <taxon>Monogononta</taxon>
        <taxon>Pseudotrocha</taxon>
        <taxon>Ploima</taxon>
        <taxon>Brachionidae</taxon>
        <taxon>Brachionus</taxon>
    </lineage>
</organism>
<dbReference type="EMBL" id="CAJNOC010006633">
    <property type="protein sequence ID" value="CAF1082112.1"/>
    <property type="molecule type" value="Genomic_DNA"/>
</dbReference>
<comment type="caution">
    <text evidence="2">The sequence shown here is derived from an EMBL/GenBank/DDBJ whole genome shotgun (WGS) entry which is preliminary data.</text>
</comment>
<sequence length="257" mass="29442">MLQFKVLGLKLVIFKTLAYSIAKPLNFEYSFRRINSINQSLELNNDTQIDGSYLTKNKFDCFVLCSKKHNCYFVQFKQNNCSLYNLIKIDNLTLDGSFWFKKNIDYPGLTTKYPLKSLTNVGFRLIYDQFYSHATSSIVLDNIKNQCLKNSILCVGGGLANSDILQLVSCGNCQSVLTPTELDKPVFVGSAYWYRTPSKSFGFSPVYFIYQFTADNTDYKNPLRLSWHLDGGGGWRLGSLLSLDSSKSYKKFIFIRY</sequence>
<feature type="signal peptide" evidence="1">
    <location>
        <begin position="1"/>
        <end position="18"/>
    </location>
</feature>
<proteinExistence type="predicted"/>
<gene>
    <name evidence="2" type="ORF">OXX778_LOCUS20241</name>
</gene>
<reference evidence="2" key="1">
    <citation type="submission" date="2021-02" db="EMBL/GenBank/DDBJ databases">
        <authorList>
            <person name="Nowell W R."/>
        </authorList>
    </citation>
    <scope>NUCLEOTIDE SEQUENCE</scope>
    <source>
        <strain evidence="2">Ploen Becks lab</strain>
    </source>
</reference>
<accession>A0A814MPS0</accession>
<dbReference type="OrthoDB" id="9049620at2759"/>
<evidence type="ECO:0008006" key="4">
    <source>
        <dbReference type="Google" id="ProtNLM"/>
    </source>
</evidence>
<keyword evidence="1" id="KW-0732">Signal</keyword>
<keyword evidence="3" id="KW-1185">Reference proteome</keyword>
<name>A0A814MPS0_9BILA</name>
<evidence type="ECO:0000256" key="1">
    <source>
        <dbReference type="SAM" id="SignalP"/>
    </source>
</evidence>
<evidence type="ECO:0000313" key="3">
    <source>
        <dbReference type="Proteomes" id="UP000663879"/>
    </source>
</evidence>
<evidence type="ECO:0000313" key="2">
    <source>
        <dbReference type="EMBL" id="CAF1082112.1"/>
    </source>
</evidence>